<dbReference type="InterPro" id="IPR015947">
    <property type="entry name" value="PUA-like_sf"/>
</dbReference>
<keyword evidence="10" id="KW-1185">Reference proteome</keyword>
<keyword evidence="5" id="KW-0949">S-adenosyl-L-methionine</keyword>
<evidence type="ECO:0000256" key="3">
    <source>
        <dbReference type="ARBA" id="ARBA00022603"/>
    </source>
</evidence>
<dbReference type="GO" id="GO:0003723">
    <property type="term" value="F:RNA binding"/>
    <property type="evidence" value="ECO:0007669"/>
    <property type="project" value="InterPro"/>
</dbReference>
<dbReference type="Gene3D" id="3.40.50.150">
    <property type="entry name" value="Vaccinia Virus protein VP39"/>
    <property type="match status" value="1"/>
</dbReference>
<comment type="subcellular location">
    <subcellularLocation>
        <location evidence="1">Cytoplasm</location>
    </subcellularLocation>
</comment>
<evidence type="ECO:0000256" key="6">
    <source>
        <dbReference type="ARBA" id="ARBA00038091"/>
    </source>
</evidence>
<evidence type="ECO:0000256" key="1">
    <source>
        <dbReference type="ARBA" id="ARBA00004496"/>
    </source>
</evidence>
<dbReference type="InterPro" id="IPR036974">
    <property type="entry name" value="PUA_sf"/>
</dbReference>
<keyword evidence="3 9" id="KW-0489">Methyltransferase</keyword>
<sequence length="420" mass="43985">MNTSSPSMPDPASDDAAADAVQANAYGYPAVRLRPKVEARAIRHGFPWVYADELVTDRRTQKLAPGALAVLEDAERRPLGLVTVNTKSKIIARMLDRDPAAVIDQAWFEARLSRALAMRARLFDAPFYRLVHAEADALPGIIIDRFGDVAVIQPNAAWAEAHLDALTAALQAVTGVGTVVKNGTGRSRGLEGMAEENAVLAGAVDGPIAVPMNGATYMADVTGGQKTGLFYDQRPNHAFAARLARGAAVLDVFTHVGGFALAALAAGATSALAVDASAPALALATRGAEASGVAERFATRQGDAFDVLEKLGSEGAKFDLVICDPPAFAPAKPALEAGLRAYERLARLAAPLVAPGGYLVLCSCSHAADLHAFRNASARGIGRGGRKGQLIYTGFAGPDHPMLPQLAESGYLKSLVFRLD</sequence>
<dbReference type="InterPro" id="IPR019614">
    <property type="entry name" value="SAM-dep_methyl-trfase"/>
</dbReference>
<comment type="caution">
    <text evidence="9">The sequence shown here is derived from an EMBL/GenBank/DDBJ whole genome shotgun (WGS) entry which is preliminary data.</text>
</comment>
<evidence type="ECO:0000259" key="7">
    <source>
        <dbReference type="Pfam" id="PF10672"/>
    </source>
</evidence>
<evidence type="ECO:0000313" key="10">
    <source>
        <dbReference type="Proteomes" id="UP000555411"/>
    </source>
</evidence>
<evidence type="ECO:0000256" key="5">
    <source>
        <dbReference type="ARBA" id="ARBA00022691"/>
    </source>
</evidence>
<dbReference type="Gene3D" id="2.30.130.10">
    <property type="entry name" value="PUA domain"/>
    <property type="match status" value="1"/>
</dbReference>
<evidence type="ECO:0000256" key="4">
    <source>
        <dbReference type="ARBA" id="ARBA00022679"/>
    </source>
</evidence>
<evidence type="ECO:0000313" key="9">
    <source>
        <dbReference type="EMBL" id="MBC2835340.1"/>
    </source>
</evidence>
<dbReference type="PANTHER" id="PTHR42873:SF1">
    <property type="entry name" value="S-ADENOSYLMETHIONINE-DEPENDENT METHYLTRANSFERASE DOMAIN-CONTAINING PROTEIN"/>
    <property type="match status" value="1"/>
</dbReference>
<feature type="domain" description="RlmI-like PUA" evidence="8">
    <location>
        <begin position="31"/>
        <end position="97"/>
    </location>
</feature>
<organism evidence="9 10">
    <name type="scientific">Paragemmobacter straminiformis</name>
    <dbReference type="NCBI Taxonomy" id="2045119"/>
    <lineage>
        <taxon>Bacteria</taxon>
        <taxon>Pseudomonadati</taxon>
        <taxon>Pseudomonadota</taxon>
        <taxon>Alphaproteobacteria</taxon>
        <taxon>Rhodobacterales</taxon>
        <taxon>Paracoccaceae</taxon>
        <taxon>Paragemmobacter</taxon>
    </lineage>
</organism>
<feature type="domain" description="S-adenosylmethionine-dependent methyltransferase" evidence="7">
    <location>
        <begin position="212"/>
        <end position="368"/>
    </location>
</feature>
<comment type="similarity">
    <text evidence="6">Belongs to the methyltransferase superfamily. RlmI family.</text>
</comment>
<proteinExistence type="inferred from homology"/>
<dbReference type="AlphaFoldDB" id="A0A842I668"/>
<dbReference type="SUPFAM" id="SSF53335">
    <property type="entry name" value="S-adenosyl-L-methionine-dependent methyltransferases"/>
    <property type="match status" value="1"/>
</dbReference>
<dbReference type="SUPFAM" id="SSF88697">
    <property type="entry name" value="PUA domain-like"/>
    <property type="match status" value="1"/>
</dbReference>
<evidence type="ECO:0000256" key="2">
    <source>
        <dbReference type="ARBA" id="ARBA00022490"/>
    </source>
</evidence>
<name>A0A842I668_9RHOB</name>
<keyword evidence="4 9" id="KW-0808">Transferase</keyword>
<accession>A0A842I668</accession>
<dbReference type="NCBIfam" id="NF046099">
    <property type="entry name" value="RSP_2647_MTase"/>
    <property type="match status" value="1"/>
</dbReference>
<keyword evidence="2" id="KW-0963">Cytoplasm</keyword>
<dbReference type="CDD" id="cd11572">
    <property type="entry name" value="RlmI_M_like"/>
    <property type="match status" value="1"/>
</dbReference>
<evidence type="ECO:0000259" key="8">
    <source>
        <dbReference type="Pfam" id="PF17785"/>
    </source>
</evidence>
<reference evidence="9 10" key="1">
    <citation type="journal article" date="2017" name="Int. J. Syst. Evol. Microbiol.">
        <title>Gemmobacter straminiformis sp. nov., isolated from an artificial fountain.</title>
        <authorList>
            <person name="Kang J.Y."/>
            <person name="Kim M.J."/>
            <person name="Chun J."/>
            <person name="Son K.P."/>
            <person name="Jahng K.Y."/>
        </authorList>
    </citation>
    <scope>NUCLEOTIDE SEQUENCE [LARGE SCALE GENOMIC DNA]</scope>
    <source>
        <strain evidence="9 10">CAM-8</strain>
    </source>
</reference>
<dbReference type="Pfam" id="PF10672">
    <property type="entry name" value="Methyltrans_SAM"/>
    <property type="match status" value="1"/>
</dbReference>
<dbReference type="GO" id="GO:0032259">
    <property type="term" value="P:methylation"/>
    <property type="evidence" value="ECO:0007669"/>
    <property type="project" value="UniProtKB-KW"/>
</dbReference>
<dbReference type="GO" id="GO:0008168">
    <property type="term" value="F:methyltransferase activity"/>
    <property type="evidence" value="ECO:0007669"/>
    <property type="project" value="UniProtKB-KW"/>
</dbReference>
<dbReference type="Proteomes" id="UP000555411">
    <property type="component" value="Unassembled WGS sequence"/>
</dbReference>
<dbReference type="InterPro" id="IPR041532">
    <property type="entry name" value="RlmI-like_PUA"/>
</dbReference>
<dbReference type="Pfam" id="PF17785">
    <property type="entry name" value="PUA_3"/>
    <property type="match status" value="1"/>
</dbReference>
<dbReference type="CDD" id="cd02440">
    <property type="entry name" value="AdoMet_MTases"/>
    <property type="match status" value="1"/>
</dbReference>
<dbReference type="EMBL" id="JACLQD010000002">
    <property type="protein sequence ID" value="MBC2835340.1"/>
    <property type="molecule type" value="Genomic_DNA"/>
</dbReference>
<protein>
    <submittedName>
        <fullName evidence="9">Class I SAM-dependent rRNA methyltransferase</fullName>
    </submittedName>
</protein>
<dbReference type="RefSeq" id="WP_185796951.1">
    <property type="nucleotide sequence ID" value="NZ_JACLQD010000002.1"/>
</dbReference>
<dbReference type="PANTHER" id="PTHR42873">
    <property type="entry name" value="RIBOSOMAL RNA LARGE SUBUNIT METHYLTRANSFERASE"/>
    <property type="match status" value="1"/>
</dbReference>
<dbReference type="Gene3D" id="3.30.750.80">
    <property type="entry name" value="RNA methyltransferase domain (HRMD) like"/>
    <property type="match status" value="1"/>
</dbReference>
<dbReference type="GO" id="GO:0005737">
    <property type="term" value="C:cytoplasm"/>
    <property type="evidence" value="ECO:0007669"/>
    <property type="project" value="UniProtKB-SubCell"/>
</dbReference>
<gene>
    <name evidence="9" type="ORF">H7F16_07455</name>
</gene>
<dbReference type="InterPro" id="IPR029063">
    <property type="entry name" value="SAM-dependent_MTases_sf"/>
</dbReference>